<dbReference type="RefSeq" id="WP_084600134.1">
    <property type="nucleotide sequence ID" value="NZ_AVPG01000004.1"/>
</dbReference>
<name>A0A0A5G9X4_9BACI</name>
<dbReference type="Proteomes" id="UP000030401">
    <property type="component" value="Unassembled WGS sequence"/>
</dbReference>
<evidence type="ECO:0000313" key="2">
    <source>
        <dbReference type="EMBL" id="KGX87978.1"/>
    </source>
</evidence>
<keyword evidence="3" id="KW-1185">Reference proteome</keyword>
<proteinExistence type="predicted"/>
<evidence type="ECO:0000256" key="1">
    <source>
        <dbReference type="SAM" id="MobiDB-lite"/>
    </source>
</evidence>
<dbReference type="STRING" id="1385512.N784_12855"/>
<dbReference type="InterPro" id="IPR025414">
    <property type="entry name" value="YpzI-like"/>
</dbReference>
<accession>A0A0A5G9X4</accession>
<gene>
    <name evidence="2" type="ORF">N784_12855</name>
</gene>
<reference evidence="2 3" key="1">
    <citation type="submission" date="2013-08" db="EMBL/GenBank/DDBJ databases">
        <authorList>
            <person name="Huang J."/>
            <person name="Wang G."/>
        </authorList>
    </citation>
    <scope>NUCLEOTIDE SEQUENCE [LARGE SCALE GENOMIC DNA]</scope>
    <source>
        <strain evidence="2 3">JSM 072002</strain>
    </source>
</reference>
<dbReference type="AlphaFoldDB" id="A0A0A5G9X4"/>
<feature type="compositionally biased region" description="Basic and acidic residues" evidence="1">
    <location>
        <begin position="14"/>
        <end position="24"/>
    </location>
</feature>
<evidence type="ECO:0008006" key="4">
    <source>
        <dbReference type="Google" id="ProtNLM"/>
    </source>
</evidence>
<dbReference type="EMBL" id="AVPG01000004">
    <property type="protein sequence ID" value="KGX87978.1"/>
    <property type="molecule type" value="Genomic_DNA"/>
</dbReference>
<evidence type="ECO:0000313" key="3">
    <source>
        <dbReference type="Proteomes" id="UP000030401"/>
    </source>
</evidence>
<dbReference type="Pfam" id="PF14140">
    <property type="entry name" value="YpzI"/>
    <property type="match status" value="1"/>
</dbReference>
<organism evidence="2 3">
    <name type="scientific">Pontibacillus litoralis JSM 072002</name>
    <dbReference type="NCBI Taxonomy" id="1385512"/>
    <lineage>
        <taxon>Bacteria</taxon>
        <taxon>Bacillati</taxon>
        <taxon>Bacillota</taxon>
        <taxon>Bacilli</taxon>
        <taxon>Bacillales</taxon>
        <taxon>Bacillaceae</taxon>
        <taxon>Pontibacillus</taxon>
    </lineage>
</organism>
<sequence>MGKDRQQKKLRQQKRVESDRDTKTHPKGSTFIENERNNQQ</sequence>
<protein>
    <recommendedName>
        <fullName evidence="4">YpzI family protein</fullName>
    </recommendedName>
</protein>
<feature type="region of interest" description="Disordered" evidence="1">
    <location>
        <begin position="1"/>
        <end position="40"/>
    </location>
</feature>
<comment type="caution">
    <text evidence="2">The sequence shown here is derived from an EMBL/GenBank/DDBJ whole genome shotgun (WGS) entry which is preliminary data.</text>
</comment>